<name>A0A8H5LYR1_9AGAR</name>
<reference evidence="1 2" key="1">
    <citation type="journal article" date="2020" name="ISME J.">
        <title>Uncovering the hidden diversity of litter-decomposition mechanisms in mushroom-forming fungi.</title>
        <authorList>
            <person name="Floudas D."/>
            <person name="Bentzer J."/>
            <person name="Ahren D."/>
            <person name="Johansson T."/>
            <person name="Persson P."/>
            <person name="Tunlid A."/>
        </authorList>
    </citation>
    <scope>NUCLEOTIDE SEQUENCE [LARGE SCALE GENOMIC DNA]</scope>
    <source>
        <strain evidence="1 2">CBS 291.85</strain>
    </source>
</reference>
<dbReference type="Proteomes" id="UP000559256">
    <property type="component" value="Unassembled WGS sequence"/>
</dbReference>
<accession>A0A8H5LYR1</accession>
<sequence>MKTAARDFTRTSACPFLPILQDASLASVRLVPSGTIVGLNMVLHAESHGQGKEYSEEEDKKARAVFQEMKNEKLKVKDEDVELNPGAALDLIRDIIRPLAVPRIYNVGPLIGKLIDTELAVPKAASSVKYLEATLKKPIPRFPRRTTKDTAS</sequence>
<protein>
    <submittedName>
        <fullName evidence="1">Uncharacterized protein</fullName>
    </submittedName>
</protein>
<evidence type="ECO:0000313" key="2">
    <source>
        <dbReference type="Proteomes" id="UP000559256"/>
    </source>
</evidence>
<dbReference type="AlphaFoldDB" id="A0A8H5LYR1"/>
<evidence type="ECO:0000313" key="1">
    <source>
        <dbReference type="EMBL" id="KAF5374301.1"/>
    </source>
</evidence>
<gene>
    <name evidence="1" type="ORF">D9758_004585</name>
</gene>
<organism evidence="1 2">
    <name type="scientific">Tetrapyrgos nigripes</name>
    <dbReference type="NCBI Taxonomy" id="182062"/>
    <lineage>
        <taxon>Eukaryota</taxon>
        <taxon>Fungi</taxon>
        <taxon>Dikarya</taxon>
        <taxon>Basidiomycota</taxon>
        <taxon>Agaricomycotina</taxon>
        <taxon>Agaricomycetes</taxon>
        <taxon>Agaricomycetidae</taxon>
        <taxon>Agaricales</taxon>
        <taxon>Marasmiineae</taxon>
        <taxon>Marasmiaceae</taxon>
        <taxon>Tetrapyrgos</taxon>
    </lineage>
</organism>
<dbReference type="EMBL" id="JAACJM010000002">
    <property type="protein sequence ID" value="KAF5374301.1"/>
    <property type="molecule type" value="Genomic_DNA"/>
</dbReference>
<keyword evidence="2" id="KW-1185">Reference proteome</keyword>
<comment type="caution">
    <text evidence="1">The sequence shown here is derived from an EMBL/GenBank/DDBJ whole genome shotgun (WGS) entry which is preliminary data.</text>
</comment>
<proteinExistence type="predicted"/>